<dbReference type="AlphaFoldDB" id="A0A7W7ZNC5"/>
<dbReference type="InterPro" id="IPR029045">
    <property type="entry name" value="ClpP/crotonase-like_dom_sf"/>
</dbReference>
<feature type="transmembrane region" description="Helical" evidence="2">
    <location>
        <begin position="152"/>
        <end position="177"/>
    </location>
</feature>
<dbReference type="PANTHER" id="PTHR42995:SF1">
    <property type="entry name" value="MALONATE DECARBOXYLASE BETA SUBUNIT"/>
    <property type="match status" value="1"/>
</dbReference>
<reference evidence="4 5" key="1">
    <citation type="submission" date="2020-08" db="EMBL/GenBank/DDBJ databases">
        <title>Genomic Encyclopedia of Type Strains, Phase IV (KMG-V): Genome sequencing to study the core and pangenomes of soil and plant-associated prokaryotes.</title>
        <authorList>
            <person name="Whitman W."/>
        </authorList>
    </citation>
    <scope>NUCLEOTIDE SEQUENCE [LARGE SCALE GENOMIC DNA]</scope>
    <source>
        <strain evidence="4 5">X5P3</strain>
    </source>
</reference>
<dbReference type="Proteomes" id="UP000584867">
    <property type="component" value="Unassembled WGS sequence"/>
</dbReference>
<evidence type="ECO:0000256" key="2">
    <source>
        <dbReference type="SAM" id="Phobius"/>
    </source>
</evidence>
<dbReference type="RefSeq" id="WP_184253944.1">
    <property type="nucleotide sequence ID" value="NZ_JACHIO010000005.1"/>
</dbReference>
<protein>
    <submittedName>
        <fullName evidence="4">Malonate decarboxylase beta subunit</fullName>
        <ecNumber evidence="4">4.1.1.87</ecNumber>
    </submittedName>
</protein>
<evidence type="ECO:0000313" key="5">
    <source>
        <dbReference type="Proteomes" id="UP000584867"/>
    </source>
</evidence>
<dbReference type="GO" id="GO:2001295">
    <property type="term" value="P:malonyl-CoA biosynthetic process"/>
    <property type="evidence" value="ECO:0007669"/>
    <property type="project" value="TreeGrafter"/>
</dbReference>
<proteinExistence type="predicted"/>
<keyword evidence="2" id="KW-1133">Transmembrane helix</keyword>
<dbReference type="GO" id="GO:0016831">
    <property type="term" value="F:carboxy-lyase activity"/>
    <property type="evidence" value="ECO:0007669"/>
    <property type="project" value="InterPro"/>
</dbReference>
<dbReference type="InterPro" id="IPR011762">
    <property type="entry name" value="COA_CT_N"/>
</dbReference>
<dbReference type="EC" id="4.1.1.87" evidence="4"/>
<comment type="caution">
    <text evidence="4">The sequence shown here is derived from an EMBL/GenBank/DDBJ whole genome shotgun (WGS) entry which is preliminary data.</text>
</comment>
<dbReference type="GO" id="GO:0003989">
    <property type="term" value="F:acetyl-CoA carboxylase activity"/>
    <property type="evidence" value="ECO:0007669"/>
    <property type="project" value="TreeGrafter"/>
</dbReference>
<dbReference type="Pfam" id="PF01039">
    <property type="entry name" value="Carboxyl_trans"/>
    <property type="match status" value="1"/>
</dbReference>
<dbReference type="GO" id="GO:0016740">
    <property type="term" value="F:transferase activity"/>
    <property type="evidence" value="ECO:0007669"/>
    <property type="project" value="UniProtKB-KW"/>
</dbReference>
<dbReference type="NCBIfam" id="TIGR03133">
    <property type="entry name" value="malonate_beta"/>
    <property type="match status" value="1"/>
</dbReference>
<feature type="domain" description="CoA carboxyltransferase N-terminal" evidence="3">
    <location>
        <begin position="1"/>
        <end position="251"/>
    </location>
</feature>
<dbReference type="PROSITE" id="PS50980">
    <property type="entry name" value="COA_CT_NTER"/>
    <property type="match status" value="1"/>
</dbReference>
<organism evidence="4 5">
    <name type="scientific">Granulicella mallensis</name>
    <dbReference type="NCBI Taxonomy" id="940614"/>
    <lineage>
        <taxon>Bacteria</taxon>
        <taxon>Pseudomonadati</taxon>
        <taxon>Acidobacteriota</taxon>
        <taxon>Terriglobia</taxon>
        <taxon>Terriglobales</taxon>
        <taxon>Acidobacteriaceae</taxon>
        <taxon>Granulicella</taxon>
    </lineage>
</organism>
<dbReference type="GO" id="GO:0005975">
    <property type="term" value="P:carbohydrate metabolic process"/>
    <property type="evidence" value="ECO:0007669"/>
    <property type="project" value="InterPro"/>
</dbReference>
<dbReference type="InterPro" id="IPR017556">
    <property type="entry name" value="Malonate_beta"/>
</dbReference>
<keyword evidence="2" id="KW-0812">Transmembrane</keyword>
<name>A0A7W7ZNC5_9BACT</name>
<dbReference type="SUPFAM" id="SSF52096">
    <property type="entry name" value="ClpP/crotonase"/>
    <property type="match status" value="1"/>
</dbReference>
<dbReference type="Gene3D" id="3.90.226.10">
    <property type="entry name" value="2-enoyl-CoA Hydratase, Chain A, domain 1"/>
    <property type="match status" value="1"/>
</dbReference>
<gene>
    <name evidence="4" type="ORF">HDF15_001408</name>
</gene>
<keyword evidence="2" id="KW-0472">Membrane</keyword>
<dbReference type="GO" id="GO:0006633">
    <property type="term" value="P:fatty acid biosynthetic process"/>
    <property type="evidence" value="ECO:0007669"/>
    <property type="project" value="TreeGrafter"/>
</dbReference>
<dbReference type="NCBIfam" id="NF005530">
    <property type="entry name" value="PRK07189.1"/>
    <property type="match status" value="1"/>
</dbReference>
<keyword evidence="1" id="KW-0808">Transferase</keyword>
<evidence type="ECO:0000313" key="4">
    <source>
        <dbReference type="EMBL" id="MBB5063068.1"/>
    </source>
</evidence>
<dbReference type="EMBL" id="JACHIO010000005">
    <property type="protein sequence ID" value="MBB5063068.1"/>
    <property type="molecule type" value="Genomic_DNA"/>
</dbReference>
<dbReference type="InterPro" id="IPR034733">
    <property type="entry name" value="AcCoA_carboxyl_beta"/>
</dbReference>
<evidence type="ECO:0000256" key="1">
    <source>
        <dbReference type="ARBA" id="ARBA00022679"/>
    </source>
</evidence>
<keyword evidence="4" id="KW-0456">Lyase</keyword>
<evidence type="ECO:0000259" key="3">
    <source>
        <dbReference type="PROSITE" id="PS50980"/>
    </source>
</evidence>
<dbReference type="PANTHER" id="PTHR42995">
    <property type="entry name" value="ACETYL-COENZYME A CARBOXYLASE CARBOXYL TRANSFERASE SUBUNIT BETA, CHLOROPLASTIC"/>
    <property type="match status" value="1"/>
</dbReference>
<sequence>MSIATVIPAFVTRESFIELEARERAQALMDPGSWRELVGPFDRIESPWLPMQSIAPQSDDGCVVLKGTIAGQSSVVIALEGGFQAGSIGEVSGAKMTAALDLATRDSQNGKKTAAVLLLETGGVRLQEANLGLAAISEVMASIFALRQYAPIITVIAGTVGCFGGMSLVAGISSYILMTREARLGLNGAEVIEQESGIEEFDSSDRALIWAIFGGEQRVGMGVADELLQDDAKEIAAAVQRCLKAGLPAVHRSQQIDLYRDRIAALDTSQQIEPLTLRKRWDSKQAKAKEGSAR</sequence>
<accession>A0A7W7ZNC5</accession>